<proteinExistence type="predicted"/>
<sequence length="49" mass="6140">MFLIFSFFITTFLFHLHFFFFSFFVFCAERISSNDPQHFRLFIFRKSLD</sequence>
<reference evidence="1" key="1">
    <citation type="journal article" date="2021" name="Proc. Natl. Acad. Sci. U.S.A.">
        <title>A Catalog of Tens of Thousands of Viruses from Human Metagenomes Reveals Hidden Associations with Chronic Diseases.</title>
        <authorList>
            <person name="Tisza M.J."/>
            <person name="Buck C.B."/>
        </authorList>
    </citation>
    <scope>NUCLEOTIDE SEQUENCE</scope>
    <source>
        <strain evidence="1">Ct5FX1</strain>
    </source>
</reference>
<name>A0A8S5UPQ3_9CAUD</name>
<evidence type="ECO:0000313" key="1">
    <source>
        <dbReference type="EMBL" id="DAF96461.1"/>
    </source>
</evidence>
<organism evidence="1">
    <name type="scientific">Siphoviridae sp. ct5FX1</name>
    <dbReference type="NCBI Taxonomy" id="2825335"/>
    <lineage>
        <taxon>Viruses</taxon>
        <taxon>Duplodnaviria</taxon>
        <taxon>Heunggongvirae</taxon>
        <taxon>Uroviricota</taxon>
        <taxon>Caudoviricetes</taxon>
    </lineage>
</organism>
<dbReference type="EMBL" id="BK016115">
    <property type="protein sequence ID" value="DAF96461.1"/>
    <property type="molecule type" value="Genomic_DNA"/>
</dbReference>
<protein>
    <submittedName>
        <fullName evidence="1">Uncharacterized protein</fullName>
    </submittedName>
</protein>
<accession>A0A8S5UPQ3</accession>